<gene>
    <name evidence="1" type="ORF">D2962_02950</name>
</gene>
<accession>A0A3G2R2X6</accession>
<evidence type="ECO:0000313" key="1">
    <source>
        <dbReference type="EMBL" id="AYO29699.1"/>
    </source>
</evidence>
<keyword evidence="2" id="KW-1185">Reference proteome</keyword>
<dbReference type="KEGG" id="bacg:D2962_02950"/>
<dbReference type="Proteomes" id="UP000280960">
    <property type="component" value="Chromosome"/>
</dbReference>
<sequence length="62" mass="7100">MPILLYHEGKKVGEAYRVNFHDNAHVKRKYGGNRKKDEKIADDTAFNEKTPAASISFTDMMN</sequence>
<protein>
    <submittedName>
        <fullName evidence="1">Uncharacterized protein</fullName>
    </submittedName>
</protein>
<reference evidence="1 2" key="1">
    <citation type="submission" date="2018-10" db="EMBL/GenBank/DDBJ databases">
        <authorList>
            <person name="Zhang X."/>
        </authorList>
    </citation>
    <scope>NUCLEOTIDE SEQUENCE [LARGE SCALE GENOMIC DNA]</scope>
    <source>
        <strain evidence="1 2">SK-G1</strain>
    </source>
</reference>
<dbReference type="AlphaFoldDB" id="A0A3G2R2X6"/>
<name>A0A3G2R2X6_9FIRM</name>
<organism evidence="1 2">
    <name type="scientific">Biomaibacter acetigenes</name>
    <dbReference type="NCBI Taxonomy" id="2316383"/>
    <lineage>
        <taxon>Bacteria</taxon>
        <taxon>Bacillati</taxon>
        <taxon>Bacillota</taxon>
        <taxon>Clostridia</taxon>
        <taxon>Thermosediminibacterales</taxon>
        <taxon>Tepidanaerobacteraceae</taxon>
        <taxon>Biomaibacter</taxon>
    </lineage>
</organism>
<proteinExistence type="predicted"/>
<dbReference type="EMBL" id="CP033169">
    <property type="protein sequence ID" value="AYO29699.1"/>
    <property type="molecule type" value="Genomic_DNA"/>
</dbReference>
<evidence type="ECO:0000313" key="2">
    <source>
        <dbReference type="Proteomes" id="UP000280960"/>
    </source>
</evidence>